<proteinExistence type="predicted"/>
<accession>A0A371IH12</accession>
<name>A0A371IH12_MUCPR</name>
<dbReference type="AlphaFoldDB" id="A0A371IH12"/>
<dbReference type="OrthoDB" id="10549593at2759"/>
<dbReference type="EMBL" id="QJKJ01000099">
    <property type="protein sequence ID" value="RDY14288.1"/>
    <property type="molecule type" value="Genomic_DNA"/>
</dbReference>
<protein>
    <submittedName>
        <fullName evidence="1">Uncharacterized protein</fullName>
    </submittedName>
</protein>
<comment type="caution">
    <text evidence="1">The sequence shown here is derived from an EMBL/GenBank/DDBJ whole genome shotgun (WGS) entry which is preliminary data.</text>
</comment>
<reference evidence="1" key="1">
    <citation type="submission" date="2018-05" db="EMBL/GenBank/DDBJ databases">
        <title>Draft genome of Mucuna pruriens seed.</title>
        <authorList>
            <person name="Nnadi N.E."/>
            <person name="Vos R."/>
            <person name="Hasami M.H."/>
            <person name="Devisetty U.K."/>
            <person name="Aguiy J.C."/>
        </authorList>
    </citation>
    <scope>NUCLEOTIDE SEQUENCE [LARGE SCALE GENOMIC DNA]</scope>
    <source>
        <strain evidence="1">JCA_2017</strain>
    </source>
</reference>
<feature type="non-terminal residue" evidence="1">
    <location>
        <position position="1"/>
    </location>
</feature>
<evidence type="ECO:0000313" key="2">
    <source>
        <dbReference type="Proteomes" id="UP000257109"/>
    </source>
</evidence>
<organism evidence="1 2">
    <name type="scientific">Mucuna pruriens</name>
    <name type="common">Velvet bean</name>
    <name type="synonym">Dolichos pruriens</name>
    <dbReference type="NCBI Taxonomy" id="157652"/>
    <lineage>
        <taxon>Eukaryota</taxon>
        <taxon>Viridiplantae</taxon>
        <taxon>Streptophyta</taxon>
        <taxon>Embryophyta</taxon>
        <taxon>Tracheophyta</taxon>
        <taxon>Spermatophyta</taxon>
        <taxon>Magnoliopsida</taxon>
        <taxon>eudicotyledons</taxon>
        <taxon>Gunneridae</taxon>
        <taxon>Pentapetalae</taxon>
        <taxon>rosids</taxon>
        <taxon>fabids</taxon>
        <taxon>Fabales</taxon>
        <taxon>Fabaceae</taxon>
        <taxon>Papilionoideae</taxon>
        <taxon>50 kb inversion clade</taxon>
        <taxon>NPAAA clade</taxon>
        <taxon>indigoferoid/millettioid clade</taxon>
        <taxon>Phaseoleae</taxon>
        <taxon>Mucuna</taxon>
    </lineage>
</organism>
<keyword evidence="2" id="KW-1185">Reference proteome</keyword>
<dbReference type="Proteomes" id="UP000257109">
    <property type="component" value="Unassembled WGS sequence"/>
</dbReference>
<evidence type="ECO:0000313" key="1">
    <source>
        <dbReference type="EMBL" id="RDY14288.1"/>
    </source>
</evidence>
<sequence>MAMRQLLKDPNSEQMVECLTEKQVHQSTKSNQLTLMMKMMEQEYQLLNPRDRVQLACPVIP</sequence>
<gene>
    <name evidence="1" type="ORF">CR513_00668</name>
</gene>